<sequence>MQFTVAILLFCSISSVQVLLCYFGLTYMVGQEERQDVEECVSFLGLTDEYCYRFMDETAVQEGTKVGCASVIFAPIGNDCGPVEFGGVTGTIFR</sequence>
<evidence type="ECO:0000256" key="1">
    <source>
        <dbReference type="SAM" id="SignalP"/>
    </source>
</evidence>
<dbReference type="OrthoDB" id="5806770at2759"/>
<evidence type="ECO:0000313" key="3">
    <source>
        <dbReference type="Proteomes" id="UP000298663"/>
    </source>
</evidence>
<name>A0A4V6YSY5_STECR</name>
<gene>
    <name evidence="2" type="ORF">L596_005192</name>
</gene>
<dbReference type="EMBL" id="CM016762">
    <property type="protein sequence ID" value="TMS38473.1"/>
    <property type="molecule type" value="Genomic_DNA"/>
</dbReference>
<accession>A0A4V6YSY5</accession>
<evidence type="ECO:0008006" key="4">
    <source>
        <dbReference type="Google" id="ProtNLM"/>
    </source>
</evidence>
<feature type="signal peptide" evidence="1">
    <location>
        <begin position="1"/>
        <end position="18"/>
    </location>
</feature>
<comment type="caution">
    <text evidence="2">The sequence shown here is derived from an EMBL/GenBank/DDBJ whole genome shotgun (WGS) entry which is preliminary data.</text>
</comment>
<protein>
    <recommendedName>
        <fullName evidence="4">Saposin B-type domain-containing protein</fullName>
    </recommendedName>
</protein>
<keyword evidence="1" id="KW-0732">Signal</keyword>
<keyword evidence="3" id="KW-1185">Reference proteome</keyword>
<dbReference type="Proteomes" id="UP000298663">
    <property type="component" value="Chromosome X"/>
</dbReference>
<dbReference type="EMBL" id="AZBU02000001">
    <property type="protein sequence ID" value="TMS38473.1"/>
    <property type="molecule type" value="Genomic_DNA"/>
</dbReference>
<reference evidence="2 3" key="2">
    <citation type="journal article" date="2019" name="G3 (Bethesda)">
        <title>Hybrid Assembly of the Genome of the Entomopathogenic Nematode Steinernema carpocapsae Identifies the X-Chromosome.</title>
        <authorList>
            <person name="Serra L."/>
            <person name="Macchietto M."/>
            <person name="Macias-Munoz A."/>
            <person name="McGill C.J."/>
            <person name="Rodriguez I.M."/>
            <person name="Rodriguez B."/>
            <person name="Murad R."/>
            <person name="Mortazavi A."/>
        </authorList>
    </citation>
    <scope>NUCLEOTIDE SEQUENCE [LARGE SCALE GENOMIC DNA]</scope>
    <source>
        <strain evidence="2 3">ALL</strain>
    </source>
</reference>
<evidence type="ECO:0000313" key="2">
    <source>
        <dbReference type="EMBL" id="TMS38473.1"/>
    </source>
</evidence>
<dbReference type="AlphaFoldDB" id="A0A4V6YSY5"/>
<organism evidence="2 3">
    <name type="scientific">Steinernema carpocapsae</name>
    <name type="common">Entomopathogenic nematode</name>
    <dbReference type="NCBI Taxonomy" id="34508"/>
    <lineage>
        <taxon>Eukaryota</taxon>
        <taxon>Metazoa</taxon>
        <taxon>Ecdysozoa</taxon>
        <taxon>Nematoda</taxon>
        <taxon>Chromadorea</taxon>
        <taxon>Rhabditida</taxon>
        <taxon>Tylenchina</taxon>
        <taxon>Panagrolaimomorpha</taxon>
        <taxon>Strongyloidoidea</taxon>
        <taxon>Steinernematidae</taxon>
        <taxon>Steinernema</taxon>
    </lineage>
</organism>
<feature type="chain" id="PRO_5020702454" description="Saposin B-type domain-containing protein" evidence="1">
    <location>
        <begin position="19"/>
        <end position="94"/>
    </location>
</feature>
<proteinExistence type="predicted"/>
<reference evidence="2 3" key="1">
    <citation type="journal article" date="2015" name="Genome Biol.">
        <title>Comparative genomics of Steinernema reveals deeply conserved gene regulatory networks.</title>
        <authorList>
            <person name="Dillman A.R."/>
            <person name="Macchietto M."/>
            <person name="Porter C.F."/>
            <person name="Rogers A."/>
            <person name="Williams B."/>
            <person name="Antoshechkin I."/>
            <person name="Lee M.M."/>
            <person name="Goodwin Z."/>
            <person name="Lu X."/>
            <person name="Lewis E.E."/>
            <person name="Goodrich-Blair H."/>
            <person name="Stock S.P."/>
            <person name="Adams B.J."/>
            <person name="Sternberg P.W."/>
            <person name="Mortazavi A."/>
        </authorList>
    </citation>
    <scope>NUCLEOTIDE SEQUENCE [LARGE SCALE GENOMIC DNA]</scope>
    <source>
        <strain evidence="2 3">ALL</strain>
    </source>
</reference>